<evidence type="ECO:0000313" key="2">
    <source>
        <dbReference type="Proteomes" id="UP001519306"/>
    </source>
</evidence>
<reference evidence="1 2" key="1">
    <citation type="submission" date="2021-03" db="EMBL/GenBank/DDBJ databases">
        <title>Genomic Encyclopedia of Type Strains, Phase IV (KMG-IV): sequencing the most valuable type-strain genomes for metagenomic binning, comparative biology and taxonomic classification.</title>
        <authorList>
            <person name="Goeker M."/>
        </authorList>
    </citation>
    <scope>NUCLEOTIDE SEQUENCE [LARGE SCALE GENOMIC DNA]</scope>
    <source>
        <strain evidence="1 2">DSM 27563</strain>
    </source>
</reference>
<organism evidence="1 2">
    <name type="scientific">Peptoniphilus stercorisuis</name>
    <dbReference type="NCBI Taxonomy" id="1436965"/>
    <lineage>
        <taxon>Bacteria</taxon>
        <taxon>Bacillati</taxon>
        <taxon>Bacillota</taxon>
        <taxon>Tissierellia</taxon>
        <taxon>Tissierellales</taxon>
        <taxon>Peptoniphilaceae</taxon>
        <taxon>Peptoniphilus</taxon>
    </lineage>
</organism>
<name>A0ABS4KDN8_9FIRM</name>
<protein>
    <submittedName>
        <fullName evidence="1">Type III secretory pathway component EscR</fullName>
    </submittedName>
</protein>
<dbReference type="EMBL" id="JAGGLJ010000014">
    <property type="protein sequence ID" value="MBP2025887.1"/>
    <property type="molecule type" value="Genomic_DNA"/>
</dbReference>
<keyword evidence="2" id="KW-1185">Reference proteome</keyword>
<sequence length="143" mass="16654">MKIKDILIVALLIAVGFLAYDRYNARQEEKLALENQKAEEMKIDNSEDKTDEFLNKILEENGYFEIKDEFTKKEIKEAVKKVLEDDDIKNELKKKSFKLKDGKLNVEIDLKDLGQKFKNGAEISKDLVKDIIEDEINKNNTKN</sequence>
<dbReference type="RefSeq" id="WP_210061554.1">
    <property type="nucleotide sequence ID" value="NZ_JAGGLJ010000014.1"/>
</dbReference>
<gene>
    <name evidence="1" type="ORF">J2Z71_001436</name>
</gene>
<accession>A0ABS4KDN8</accession>
<evidence type="ECO:0000313" key="1">
    <source>
        <dbReference type="EMBL" id="MBP2025887.1"/>
    </source>
</evidence>
<dbReference type="Proteomes" id="UP001519306">
    <property type="component" value="Unassembled WGS sequence"/>
</dbReference>
<comment type="caution">
    <text evidence="1">The sequence shown here is derived from an EMBL/GenBank/DDBJ whole genome shotgun (WGS) entry which is preliminary data.</text>
</comment>
<proteinExistence type="predicted"/>